<organism evidence="1 2">
    <name type="scientific">Smallanthus sonchifolius</name>
    <dbReference type="NCBI Taxonomy" id="185202"/>
    <lineage>
        <taxon>Eukaryota</taxon>
        <taxon>Viridiplantae</taxon>
        <taxon>Streptophyta</taxon>
        <taxon>Embryophyta</taxon>
        <taxon>Tracheophyta</taxon>
        <taxon>Spermatophyta</taxon>
        <taxon>Magnoliopsida</taxon>
        <taxon>eudicotyledons</taxon>
        <taxon>Gunneridae</taxon>
        <taxon>Pentapetalae</taxon>
        <taxon>asterids</taxon>
        <taxon>campanulids</taxon>
        <taxon>Asterales</taxon>
        <taxon>Asteraceae</taxon>
        <taxon>Asteroideae</taxon>
        <taxon>Heliantheae alliance</taxon>
        <taxon>Millerieae</taxon>
        <taxon>Smallanthus</taxon>
    </lineage>
</organism>
<accession>A0ACB9DD48</accession>
<reference evidence="1 2" key="2">
    <citation type="journal article" date="2022" name="Mol. Ecol. Resour.">
        <title>The genomes of chicory, endive, great burdock and yacon provide insights into Asteraceae paleo-polyploidization history and plant inulin production.</title>
        <authorList>
            <person name="Fan W."/>
            <person name="Wang S."/>
            <person name="Wang H."/>
            <person name="Wang A."/>
            <person name="Jiang F."/>
            <person name="Liu H."/>
            <person name="Zhao H."/>
            <person name="Xu D."/>
            <person name="Zhang Y."/>
        </authorList>
    </citation>
    <scope>NUCLEOTIDE SEQUENCE [LARGE SCALE GENOMIC DNA]</scope>
    <source>
        <strain evidence="2">cv. Yunnan</strain>
        <tissue evidence="1">Leaves</tissue>
    </source>
</reference>
<reference evidence="2" key="1">
    <citation type="journal article" date="2022" name="Mol. Ecol. Resour.">
        <title>The genomes of chicory, endive, great burdock and yacon provide insights into Asteraceae palaeo-polyploidization history and plant inulin production.</title>
        <authorList>
            <person name="Fan W."/>
            <person name="Wang S."/>
            <person name="Wang H."/>
            <person name="Wang A."/>
            <person name="Jiang F."/>
            <person name="Liu H."/>
            <person name="Zhao H."/>
            <person name="Xu D."/>
            <person name="Zhang Y."/>
        </authorList>
    </citation>
    <scope>NUCLEOTIDE SEQUENCE [LARGE SCALE GENOMIC DNA]</scope>
    <source>
        <strain evidence="2">cv. Yunnan</strain>
    </source>
</reference>
<keyword evidence="2" id="KW-1185">Reference proteome</keyword>
<sequence length="105" mass="11703">MEALVKHSISTFELLVADLYPFYEKVTSTNGVLFDDGIENIDMGGPTMIRAAAKNHKAVLVVANSEDYPLLLEFLKGNKDDQMLRRKLAWIAFQHVAAYDSAVSN</sequence>
<dbReference type="Proteomes" id="UP001056120">
    <property type="component" value="Linkage Group LG19"/>
</dbReference>
<gene>
    <name evidence="1" type="ORF">L1987_57476</name>
</gene>
<proteinExistence type="predicted"/>
<evidence type="ECO:0000313" key="2">
    <source>
        <dbReference type="Proteomes" id="UP001056120"/>
    </source>
</evidence>
<dbReference type="EMBL" id="CM042036">
    <property type="protein sequence ID" value="KAI3744396.1"/>
    <property type="molecule type" value="Genomic_DNA"/>
</dbReference>
<protein>
    <submittedName>
        <fullName evidence="1">Uncharacterized protein</fullName>
    </submittedName>
</protein>
<evidence type="ECO:0000313" key="1">
    <source>
        <dbReference type="EMBL" id="KAI3744396.1"/>
    </source>
</evidence>
<comment type="caution">
    <text evidence="1">The sequence shown here is derived from an EMBL/GenBank/DDBJ whole genome shotgun (WGS) entry which is preliminary data.</text>
</comment>
<name>A0ACB9DD48_9ASTR</name>